<dbReference type="FunFam" id="3.30.720.50:FF:000010">
    <property type="entry name" value="Zinc finger protein"/>
    <property type="match status" value="1"/>
</dbReference>
<dbReference type="InterPro" id="IPR044110">
    <property type="entry name" value="RING-HC_RNF146"/>
</dbReference>
<comment type="catalytic activity">
    <reaction evidence="1 11">
        <text>S-ubiquitinyl-[E2 ubiquitin-conjugating enzyme]-L-cysteine + [acceptor protein]-L-lysine = [E2 ubiquitin-conjugating enzyme]-L-cysteine + N(6)-ubiquitinyl-[acceptor protein]-L-lysine.</text>
        <dbReference type="EC" id="2.3.2.27"/>
    </reaction>
</comment>
<name>A0AAN9Y697_9HEMI</name>
<evidence type="ECO:0000256" key="10">
    <source>
        <dbReference type="PROSITE-ProRule" id="PRU00175"/>
    </source>
</evidence>
<dbReference type="SUPFAM" id="SSF117839">
    <property type="entry name" value="WWE domain"/>
    <property type="match status" value="1"/>
</dbReference>
<protein>
    <recommendedName>
        <fullName evidence="11">E3 ubiquitin-protein ligase</fullName>
        <ecNumber evidence="11">2.3.2.27</ecNumber>
    </recommendedName>
</protein>
<evidence type="ECO:0000256" key="4">
    <source>
        <dbReference type="ARBA" id="ARBA00022679"/>
    </source>
</evidence>
<dbReference type="InterPro" id="IPR001841">
    <property type="entry name" value="Znf_RING"/>
</dbReference>
<comment type="subcellular location">
    <subcellularLocation>
        <location evidence="2 11">Cytoplasm</location>
        <location evidence="2 11">Cytosol</location>
    </subcellularLocation>
</comment>
<evidence type="ECO:0000256" key="6">
    <source>
        <dbReference type="ARBA" id="ARBA00022723"/>
    </source>
</evidence>
<organism evidence="14 15">
    <name type="scientific">Parthenolecanium corni</name>
    <dbReference type="NCBI Taxonomy" id="536013"/>
    <lineage>
        <taxon>Eukaryota</taxon>
        <taxon>Metazoa</taxon>
        <taxon>Ecdysozoa</taxon>
        <taxon>Arthropoda</taxon>
        <taxon>Hexapoda</taxon>
        <taxon>Insecta</taxon>
        <taxon>Pterygota</taxon>
        <taxon>Neoptera</taxon>
        <taxon>Paraneoptera</taxon>
        <taxon>Hemiptera</taxon>
        <taxon>Sternorrhyncha</taxon>
        <taxon>Coccoidea</taxon>
        <taxon>Coccidae</taxon>
        <taxon>Parthenolecanium</taxon>
    </lineage>
</organism>
<evidence type="ECO:0000259" key="13">
    <source>
        <dbReference type="PROSITE" id="PS50918"/>
    </source>
</evidence>
<comment type="domain">
    <text evidence="11">The WWE domain mediates non-covalent poly(ADP-ribose)-binding.</text>
</comment>
<dbReference type="PANTHER" id="PTHR13417:SF2">
    <property type="entry name" value="E3 UBIQUITIN-PROTEIN LIGASE RNF146"/>
    <property type="match status" value="1"/>
</dbReference>
<dbReference type="InterPro" id="IPR017907">
    <property type="entry name" value="Znf_RING_CS"/>
</dbReference>
<keyword evidence="15" id="KW-1185">Reference proteome</keyword>
<keyword evidence="6 11" id="KW-0479">Metal-binding</keyword>
<evidence type="ECO:0000313" key="14">
    <source>
        <dbReference type="EMBL" id="KAK7592856.1"/>
    </source>
</evidence>
<evidence type="ECO:0000256" key="2">
    <source>
        <dbReference type="ARBA" id="ARBA00004514"/>
    </source>
</evidence>
<dbReference type="GO" id="GO:0008270">
    <property type="term" value="F:zinc ion binding"/>
    <property type="evidence" value="ECO:0007669"/>
    <property type="project" value="UniProtKB-UniRule"/>
</dbReference>
<gene>
    <name evidence="14" type="ORF">V9T40_007608</name>
</gene>
<dbReference type="SMART" id="SM00184">
    <property type="entry name" value="RING"/>
    <property type="match status" value="1"/>
</dbReference>
<dbReference type="Pfam" id="PF13920">
    <property type="entry name" value="zf-C3HC4_3"/>
    <property type="match status" value="1"/>
</dbReference>
<dbReference type="InterPro" id="IPR018123">
    <property type="entry name" value="WWE-dom_subgr"/>
</dbReference>
<evidence type="ECO:0000256" key="3">
    <source>
        <dbReference type="ARBA" id="ARBA00022490"/>
    </source>
</evidence>
<dbReference type="PROSITE" id="PS50089">
    <property type="entry name" value="ZF_RING_2"/>
    <property type="match status" value="1"/>
</dbReference>
<dbReference type="AlphaFoldDB" id="A0AAN9Y697"/>
<evidence type="ECO:0000256" key="8">
    <source>
        <dbReference type="ARBA" id="ARBA00022786"/>
    </source>
</evidence>
<dbReference type="GO" id="GO:0005829">
    <property type="term" value="C:cytosol"/>
    <property type="evidence" value="ECO:0007669"/>
    <property type="project" value="UniProtKB-SubCell"/>
</dbReference>
<dbReference type="GO" id="GO:0016055">
    <property type="term" value="P:Wnt signaling pathway"/>
    <property type="evidence" value="ECO:0007669"/>
    <property type="project" value="UniProtKB-KW"/>
</dbReference>
<reference evidence="14 15" key="1">
    <citation type="submission" date="2024-03" db="EMBL/GenBank/DDBJ databases">
        <title>Adaptation during the transition from Ophiocordyceps entomopathogen to insect associate is accompanied by gene loss and intensified selection.</title>
        <authorList>
            <person name="Ward C.M."/>
            <person name="Onetto C.A."/>
            <person name="Borneman A.R."/>
        </authorList>
    </citation>
    <scope>NUCLEOTIDE SEQUENCE [LARGE SCALE GENOMIC DNA]</scope>
    <source>
        <strain evidence="14">AWRI1</strain>
        <tissue evidence="14">Single Adult Female</tissue>
    </source>
</reference>
<accession>A0AAN9Y697</accession>
<dbReference type="PROSITE" id="PS00518">
    <property type="entry name" value="ZF_RING_1"/>
    <property type="match status" value="1"/>
</dbReference>
<sequence>MHEHDSKEHSTPPLGIFIECDGSQIDCAICLQPCVHPTVLPCGHIFCYLCVKGLGRTTRMCAMCRREFPQDLIENPHLLRPVESTHDAGFEDGHQWFYEGRNGGWWQYECRISEEIENAYKTNERIVEIIICGELYVVDLNTMHQFQKNNSIRRRRIKRSRVDGMKAKGVAGLFKS</sequence>
<evidence type="ECO:0000256" key="7">
    <source>
        <dbReference type="ARBA" id="ARBA00022771"/>
    </source>
</evidence>
<keyword evidence="5" id="KW-0879">Wnt signaling pathway</keyword>
<evidence type="ECO:0000259" key="12">
    <source>
        <dbReference type="PROSITE" id="PS50089"/>
    </source>
</evidence>
<dbReference type="InterPro" id="IPR013083">
    <property type="entry name" value="Znf_RING/FYVE/PHD"/>
</dbReference>
<dbReference type="PROSITE" id="PS50918">
    <property type="entry name" value="WWE"/>
    <property type="match status" value="1"/>
</dbReference>
<dbReference type="Gene3D" id="3.30.720.50">
    <property type="match status" value="1"/>
</dbReference>
<keyword evidence="8 11" id="KW-0833">Ubl conjugation pathway</keyword>
<dbReference type="InterPro" id="IPR037197">
    <property type="entry name" value="WWE_dom_sf"/>
</dbReference>
<evidence type="ECO:0000256" key="11">
    <source>
        <dbReference type="RuleBase" id="RU367115"/>
    </source>
</evidence>
<dbReference type="GO" id="GO:0005634">
    <property type="term" value="C:nucleus"/>
    <property type="evidence" value="ECO:0007669"/>
    <property type="project" value="TreeGrafter"/>
</dbReference>
<keyword evidence="3 11" id="KW-0963">Cytoplasm</keyword>
<comment type="PTM">
    <text evidence="11">Ubiquitinated; autoubiquitinated.</text>
</comment>
<keyword evidence="4 11" id="KW-0808">Transferase</keyword>
<comment type="caution">
    <text evidence="14">The sequence shown here is derived from an EMBL/GenBank/DDBJ whole genome shotgun (WGS) entry which is preliminary data.</text>
</comment>
<dbReference type="GO" id="GO:0051865">
    <property type="term" value="P:protein autoubiquitination"/>
    <property type="evidence" value="ECO:0007669"/>
    <property type="project" value="UniProtKB-UniRule"/>
</dbReference>
<dbReference type="Proteomes" id="UP001367676">
    <property type="component" value="Unassembled WGS sequence"/>
</dbReference>
<dbReference type="EC" id="2.3.2.27" evidence="11"/>
<dbReference type="Gene3D" id="3.30.40.10">
    <property type="entry name" value="Zinc/RING finger domain, C3HC4 (zinc finger)"/>
    <property type="match status" value="1"/>
</dbReference>
<proteinExistence type="predicted"/>
<dbReference type="SUPFAM" id="SSF57850">
    <property type="entry name" value="RING/U-box"/>
    <property type="match status" value="1"/>
</dbReference>
<comment type="function">
    <text evidence="11">E3 ubiquitin-protein ligase that specifically binds poly-ADP-ribosylated proteins and mediates their ubiquitination and subsequent degradation.</text>
</comment>
<keyword evidence="7 10" id="KW-0863">Zinc-finger</keyword>
<dbReference type="PANTHER" id="PTHR13417">
    <property type="entry name" value="E3 UBIQUITIN-PROTEIN LIGASE RNF146"/>
    <property type="match status" value="1"/>
</dbReference>
<comment type="pathway">
    <text evidence="11">Protein modification; protein ubiquitination.</text>
</comment>
<evidence type="ECO:0000256" key="1">
    <source>
        <dbReference type="ARBA" id="ARBA00000900"/>
    </source>
</evidence>
<evidence type="ECO:0000313" key="15">
    <source>
        <dbReference type="Proteomes" id="UP001367676"/>
    </source>
</evidence>
<dbReference type="GO" id="GO:0061630">
    <property type="term" value="F:ubiquitin protein ligase activity"/>
    <property type="evidence" value="ECO:0007669"/>
    <property type="project" value="UniProtKB-UniRule"/>
</dbReference>
<dbReference type="InterPro" id="IPR004170">
    <property type="entry name" value="WWE_dom"/>
</dbReference>
<dbReference type="GO" id="GO:0006511">
    <property type="term" value="P:ubiquitin-dependent protein catabolic process"/>
    <property type="evidence" value="ECO:0007669"/>
    <property type="project" value="UniProtKB-UniRule"/>
</dbReference>
<feature type="domain" description="WWE" evidence="13">
    <location>
        <begin position="80"/>
        <end position="159"/>
    </location>
</feature>
<evidence type="ECO:0000256" key="5">
    <source>
        <dbReference type="ARBA" id="ARBA00022687"/>
    </source>
</evidence>
<dbReference type="EMBL" id="JBBCAQ010000020">
    <property type="protein sequence ID" value="KAK7592856.1"/>
    <property type="molecule type" value="Genomic_DNA"/>
</dbReference>
<dbReference type="CDD" id="cd16546">
    <property type="entry name" value="RING-HC_RNF146"/>
    <property type="match status" value="1"/>
</dbReference>
<keyword evidence="9 11" id="KW-0862">Zinc</keyword>
<dbReference type="InterPro" id="IPR033509">
    <property type="entry name" value="RNF146"/>
</dbReference>
<dbReference type="Pfam" id="PF02825">
    <property type="entry name" value="WWE"/>
    <property type="match status" value="1"/>
</dbReference>
<dbReference type="GO" id="GO:0072572">
    <property type="term" value="F:poly-ADP-D-ribose binding"/>
    <property type="evidence" value="ECO:0007669"/>
    <property type="project" value="UniProtKB-UniRule"/>
</dbReference>
<dbReference type="SMART" id="SM00678">
    <property type="entry name" value="WWE"/>
    <property type="match status" value="1"/>
</dbReference>
<feature type="domain" description="RING-type" evidence="12">
    <location>
        <begin position="27"/>
        <end position="65"/>
    </location>
</feature>
<evidence type="ECO:0000256" key="9">
    <source>
        <dbReference type="ARBA" id="ARBA00022833"/>
    </source>
</evidence>